<dbReference type="InterPro" id="IPR024084">
    <property type="entry name" value="IsoPropMal-DH-like_dom"/>
</dbReference>
<dbReference type="SMART" id="SM01329">
    <property type="entry name" value="Iso_dh"/>
    <property type="match status" value="1"/>
</dbReference>
<dbReference type="PANTHER" id="PTHR11835:SF34">
    <property type="entry name" value="ISOCITRATE DEHYDROGENASE [NAD] SUBUNIT ALPHA, MITOCHONDRIAL"/>
    <property type="match status" value="1"/>
</dbReference>
<evidence type="ECO:0000259" key="9">
    <source>
        <dbReference type="SMART" id="SM01329"/>
    </source>
</evidence>
<dbReference type="GO" id="GO:0000287">
    <property type="term" value="F:magnesium ion binding"/>
    <property type="evidence" value="ECO:0007669"/>
    <property type="project" value="InterPro"/>
</dbReference>
<name>A0AA38FXM2_TAXCH</name>
<protein>
    <recommendedName>
        <fullName evidence="9">Isopropylmalate dehydrogenase-like domain-containing protein</fullName>
    </recommendedName>
</protein>
<dbReference type="AlphaFoldDB" id="A0AA38FXM2"/>
<proteinExistence type="inferred from homology"/>
<dbReference type="Pfam" id="PF00180">
    <property type="entry name" value="Iso_dh"/>
    <property type="match status" value="1"/>
</dbReference>
<dbReference type="GO" id="GO:0005739">
    <property type="term" value="C:mitochondrion"/>
    <property type="evidence" value="ECO:0007669"/>
    <property type="project" value="TreeGrafter"/>
</dbReference>
<comment type="cofactor">
    <cofactor evidence="2">
        <name>Mg(2+)</name>
        <dbReference type="ChEBI" id="CHEBI:18420"/>
    </cofactor>
</comment>
<sequence length="680" mass="76034">MPLTIWSFVEDLVKPIVCFVCHEKNKFYVAHLQRHVCMEVDLSKDLKETINIQVGNTHFSQHVLHINLPNTYFRCQSVDHMIWECPLMDSFSLPAAEKKSANSKPSSSFGEGWKIFSIANIYASNDVFEREILWLWLVDKLPDAHRIPCGYFNMAESAEDKVLWDTVGLDLHHVYCESLVTNSLGVMINQDQQLNLESHMSSSSKRLTKSKGKAKLTEEEMKYKYQRVRMPKSHVECDLDIRDAKLGQIDMEYFWARTRRVTGSPWMEKLVGSGLHFAGGIPVSAVNNEFMMVVARYYNKNTRVSFNNSMAAARGARSFLRNVLRYDASPRVSNAGFTRQLGSIASGETIRATLFPGDGIGPEIADSVKQVFRAADVPIDWEEQYVGTEIDPRTGSFLTWESLESVRKNGIGLKGPMATPIGKGHRSLNLTLRKELGLYANVRPCYSLPGYKTKYDGVNLVTIRENTEGEYSGLEHQVVRGVVESLKIITRQASSRVAEYAFHYAKTHGRQRVSAIHKANIMKKTDGLFLQCCREVAEKYPEIQYEEVIIDNCCMMLVKNPTLFDVLVMPNLYGDIISDLCAGLVGGLGLTPSCNIGESGLALAEAVHGSAPDIAGKNLANPTALLLSGVTMLRHLGLQEKADQIHNAILKTIEEGKYRTRDLGGTASTTEYTNAVCDHL</sequence>
<dbReference type="PROSITE" id="PS00470">
    <property type="entry name" value="IDH_IMDH"/>
    <property type="match status" value="1"/>
</dbReference>
<evidence type="ECO:0000256" key="6">
    <source>
        <dbReference type="ARBA" id="ARBA00022946"/>
    </source>
</evidence>
<evidence type="ECO:0000256" key="1">
    <source>
        <dbReference type="ARBA" id="ARBA00001936"/>
    </source>
</evidence>
<evidence type="ECO:0000256" key="2">
    <source>
        <dbReference type="ARBA" id="ARBA00001946"/>
    </source>
</evidence>
<dbReference type="SUPFAM" id="SSF53659">
    <property type="entry name" value="Isocitrate/Isopropylmalate dehydrogenase-like"/>
    <property type="match status" value="1"/>
</dbReference>
<evidence type="ECO:0000256" key="3">
    <source>
        <dbReference type="ARBA" id="ARBA00007769"/>
    </source>
</evidence>
<keyword evidence="4" id="KW-0479">Metal-binding</keyword>
<reference evidence="10 11" key="1">
    <citation type="journal article" date="2021" name="Nat. Plants">
        <title>The Taxus genome provides insights into paclitaxel biosynthesis.</title>
        <authorList>
            <person name="Xiong X."/>
            <person name="Gou J."/>
            <person name="Liao Q."/>
            <person name="Li Y."/>
            <person name="Zhou Q."/>
            <person name="Bi G."/>
            <person name="Li C."/>
            <person name="Du R."/>
            <person name="Wang X."/>
            <person name="Sun T."/>
            <person name="Guo L."/>
            <person name="Liang H."/>
            <person name="Lu P."/>
            <person name="Wu Y."/>
            <person name="Zhang Z."/>
            <person name="Ro D.K."/>
            <person name="Shang Y."/>
            <person name="Huang S."/>
            <person name="Yan J."/>
        </authorList>
    </citation>
    <scope>NUCLEOTIDE SEQUENCE [LARGE SCALE GENOMIC DNA]</scope>
    <source>
        <strain evidence="10">Ta-2019</strain>
    </source>
</reference>
<evidence type="ECO:0000256" key="7">
    <source>
        <dbReference type="ARBA" id="ARBA00023002"/>
    </source>
</evidence>
<dbReference type="EMBL" id="JAHRHJ020000006">
    <property type="protein sequence ID" value="KAH9312421.1"/>
    <property type="molecule type" value="Genomic_DNA"/>
</dbReference>
<gene>
    <name evidence="10" type="ORF">KI387_027456</name>
</gene>
<dbReference type="FunFam" id="3.40.718.10:FF:000003">
    <property type="entry name" value="Isocitrate dehydrogenase [NAD] subunit, mitochondrial"/>
    <property type="match status" value="1"/>
</dbReference>
<dbReference type="GO" id="GO:0004449">
    <property type="term" value="F:isocitrate dehydrogenase (NAD+) activity"/>
    <property type="evidence" value="ECO:0007669"/>
    <property type="project" value="TreeGrafter"/>
</dbReference>
<dbReference type="GO" id="GO:0051287">
    <property type="term" value="F:NAD binding"/>
    <property type="evidence" value="ECO:0007669"/>
    <property type="project" value="InterPro"/>
</dbReference>
<comment type="caution">
    <text evidence="10">The sequence shown here is derived from an EMBL/GenBank/DDBJ whole genome shotgun (WGS) entry which is preliminary data.</text>
</comment>
<evidence type="ECO:0000256" key="5">
    <source>
        <dbReference type="ARBA" id="ARBA00022842"/>
    </source>
</evidence>
<dbReference type="NCBIfam" id="TIGR00175">
    <property type="entry name" value="mito_nad_idh"/>
    <property type="match status" value="1"/>
</dbReference>
<keyword evidence="8" id="KW-0520">NAD</keyword>
<dbReference type="GO" id="GO:0006102">
    <property type="term" value="P:isocitrate metabolic process"/>
    <property type="evidence" value="ECO:0007669"/>
    <property type="project" value="UniProtKB-ARBA"/>
</dbReference>
<feature type="domain" description="Isopropylmalate dehydrogenase-like" evidence="9">
    <location>
        <begin position="349"/>
        <end position="676"/>
    </location>
</feature>
<dbReference type="InterPro" id="IPR004434">
    <property type="entry name" value="Isocitrate_DH_NAD"/>
</dbReference>
<dbReference type="Gene3D" id="3.40.718.10">
    <property type="entry name" value="Isopropylmalate Dehydrogenase"/>
    <property type="match status" value="1"/>
</dbReference>
<evidence type="ECO:0000313" key="11">
    <source>
        <dbReference type="Proteomes" id="UP000824469"/>
    </source>
</evidence>
<keyword evidence="7" id="KW-0560">Oxidoreductase</keyword>
<organism evidence="10 11">
    <name type="scientific">Taxus chinensis</name>
    <name type="common">Chinese yew</name>
    <name type="synonym">Taxus wallichiana var. chinensis</name>
    <dbReference type="NCBI Taxonomy" id="29808"/>
    <lineage>
        <taxon>Eukaryota</taxon>
        <taxon>Viridiplantae</taxon>
        <taxon>Streptophyta</taxon>
        <taxon>Embryophyta</taxon>
        <taxon>Tracheophyta</taxon>
        <taxon>Spermatophyta</taxon>
        <taxon>Pinopsida</taxon>
        <taxon>Pinidae</taxon>
        <taxon>Conifers II</taxon>
        <taxon>Cupressales</taxon>
        <taxon>Taxaceae</taxon>
        <taxon>Taxus</taxon>
    </lineage>
</organism>
<evidence type="ECO:0000256" key="4">
    <source>
        <dbReference type="ARBA" id="ARBA00022723"/>
    </source>
</evidence>
<evidence type="ECO:0000256" key="8">
    <source>
        <dbReference type="ARBA" id="ARBA00023027"/>
    </source>
</evidence>
<comment type="similarity">
    <text evidence="3">Belongs to the isocitrate and isopropylmalate dehydrogenases family.</text>
</comment>
<dbReference type="Proteomes" id="UP000824469">
    <property type="component" value="Unassembled WGS sequence"/>
</dbReference>
<dbReference type="InterPro" id="IPR019818">
    <property type="entry name" value="IsoCit/isopropylmalate_DH_CS"/>
</dbReference>
<evidence type="ECO:0000313" key="10">
    <source>
        <dbReference type="EMBL" id="KAH9312421.1"/>
    </source>
</evidence>
<dbReference type="PANTHER" id="PTHR11835">
    <property type="entry name" value="DECARBOXYLATING DEHYDROGENASES-ISOCITRATE, ISOPROPYLMALATE, TARTRATE"/>
    <property type="match status" value="1"/>
</dbReference>
<keyword evidence="6" id="KW-0809">Transit peptide</keyword>
<keyword evidence="5" id="KW-0460">Magnesium</keyword>
<accession>A0AA38FXM2</accession>
<dbReference type="GO" id="GO:0006099">
    <property type="term" value="P:tricarboxylic acid cycle"/>
    <property type="evidence" value="ECO:0007669"/>
    <property type="project" value="InterPro"/>
</dbReference>
<comment type="cofactor">
    <cofactor evidence="1">
        <name>Mn(2+)</name>
        <dbReference type="ChEBI" id="CHEBI:29035"/>
    </cofactor>
</comment>
<keyword evidence="11" id="KW-1185">Reference proteome</keyword>